<accession>A0A4R6YY93</accession>
<sequence>MRSLIFVVALIAAPFAQSADLPVLSAEELHGKVIEVTDLQNKVMMHESSVADVDKLFSLYTDNFTYIHAAYGGTYTKDELYGNTIRLLERGMYNKTEPRYTLVTTISGYNSIAVQRQETHKGVTSRHLAVFEFQGAKVSRITEYWK</sequence>
<gene>
    <name evidence="2" type="ORF">DFR29_106129</name>
</gene>
<dbReference type="InterPro" id="IPR032710">
    <property type="entry name" value="NTF2-like_dom_sf"/>
</dbReference>
<proteinExistence type="predicted"/>
<evidence type="ECO:0008006" key="4">
    <source>
        <dbReference type="Google" id="ProtNLM"/>
    </source>
</evidence>
<keyword evidence="3" id="KW-1185">Reference proteome</keyword>
<organism evidence="2 3">
    <name type="scientific">Tahibacter aquaticus</name>
    <dbReference type="NCBI Taxonomy" id="520092"/>
    <lineage>
        <taxon>Bacteria</taxon>
        <taxon>Pseudomonadati</taxon>
        <taxon>Pseudomonadota</taxon>
        <taxon>Gammaproteobacteria</taxon>
        <taxon>Lysobacterales</taxon>
        <taxon>Rhodanobacteraceae</taxon>
        <taxon>Tahibacter</taxon>
    </lineage>
</organism>
<dbReference type="Proteomes" id="UP000295293">
    <property type="component" value="Unassembled WGS sequence"/>
</dbReference>
<feature type="signal peptide" evidence="1">
    <location>
        <begin position="1"/>
        <end position="18"/>
    </location>
</feature>
<dbReference type="RefSeq" id="WP_133818726.1">
    <property type="nucleotide sequence ID" value="NZ_SNZH01000006.1"/>
</dbReference>
<reference evidence="2 3" key="1">
    <citation type="submission" date="2019-03" db="EMBL/GenBank/DDBJ databases">
        <title>Genomic Encyclopedia of Type Strains, Phase IV (KMG-IV): sequencing the most valuable type-strain genomes for metagenomic binning, comparative biology and taxonomic classification.</title>
        <authorList>
            <person name="Goeker M."/>
        </authorList>
    </citation>
    <scope>NUCLEOTIDE SEQUENCE [LARGE SCALE GENOMIC DNA]</scope>
    <source>
        <strain evidence="2 3">DSM 21667</strain>
    </source>
</reference>
<protein>
    <recommendedName>
        <fullName evidence="4">SnoaL-like protein</fullName>
    </recommendedName>
</protein>
<dbReference type="OrthoDB" id="980604at2"/>
<name>A0A4R6YY93_9GAMM</name>
<evidence type="ECO:0000313" key="2">
    <source>
        <dbReference type="EMBL" id="TDR43984.1"/>
    </source>
</evidence>
<dbReference type="Gene3D" id="3.10.450.50">
    <property type="match status" value="1"/>
</dbReference>
<comment type="caution">
    <text evidence="2">The sequence shown here is derived from an EMBL/GenBank/DDBJ whole genome shotgun (WGS) entry which is preliminary data.</text>
</comment>
<feature type="chain" id="PRO_5020984891" description="SnoaL-like protein" evidence="1">
    <location>
        <begin position="19"/>
        <end position="146"/>
    </location>
</feature>
<evidence type="ECO:0000256" key="1">
    <source>
        <dbReference type="SAM" id="SignalP"/>
    </source>
</evidence>
<dbReference type="SUPFAM" id="SSF54427">
    <property type="entry name" value="NTF2-like"/>
    <property type="match status" value="1"/>
</dbReference>
<evidence type="ECO:0000313" key="3">
    <source>
        <dbReference type="Proteomes" id="UP000295293"/>
    </source>
</evidence>
<dbReference type="AlphaFoldDB" id="A0A4R6YY93"/>
<dbReference type="EMBL" id="SNZH01000006">
    <property type="protein sequence ID" value="TDR43984.1"/>
    <property type="molecule type" value="Genomic_DNA"/>
</dbReference>
<keyword evidence="1" id="KW-0732">Signal</keyword>